<evidence type="ECO:0000313" key="12">
    <source>
        <dbReference type="Proteomes" id="UP001525566"/>
    </source>
</evidence>
<dbReference type="InterPro" id="IPR002300">
    <property type="entry name" value="aa-tRNA-synth_Ia"/>
</dbReference>
<keyword evidence="8" id="KW-0479">Metal-binding</keyword>
<feature type="domain" description="Methionyl/Valyl/Leucyl/Isoleucyl-tRNA synthetase anticodon-binding" evidence="10">
    <location>
        <begin position="766"/>
        <end position="919"/>
    </location>
</feature>
<dbReference type="GO" id="GO:0004822">
    <property type="term" value="F:isoleucine-tRNA ligase activity"/>
    <property type="evidence" value="ECO:0007669"/>
    <property type="project" value="UniProtKB-EC"/>
</dbReference>
<dbReference type="InterPro" id="IPR023586">
    <property type="entry name" value="Ile-tRNA-ligase_type2"/>
</dbReference>
<keyword evidence="3 8" id="KW-0067">ATP-binding</keyword>
<keyword evidence="8" id="KW-0963">Cytoplasm</keyword>
<evidence type="ECO:0000256" key="8">
    <source>
        <dbReference type="HAMAP-Rule" id="MF_02003"/>
    </source>
</evidence>
<dbReference type="InterPro" id="IPR009008">
    <property type="entry name" value="Val/Leu/Ile-tRNA-synth_edit"/>
</dbReference>
<dbReference type="Pfam" id="PF00133">
    <property type="entry name" value="tRNA-synt_1"/>
    <property type="match status" value="1"/>
</dbReference>
<dbReference type="Pfam" id="PF19302">
    <property type="entry name" value="DUF5915"/>
    <property type="match status" value="1"/>
</dbReference>
<dbReference type="CDD" id="cd00818">
    <property type="entry name" value="IleRS_core"/>
    <property type="match status" value="1"/>
</dbReference>
<dbReference type="HAMAP" id="MF_02003">
    <property type="entry name" value="Ile_tRNA_synth_type2"/>
    <property type="match status" value="1"/>
</dbReference>
<dbReference type="Gene3D" id="3.90.740.10">
    <property type="entry name" value="Valyl/Leucyl/Isoleucyl-tRNA synthetase, editing domain"/>
    <property type="match status" value="1"/>
</dbReference>
<feature type="short sequence motif" description="'HIGH' region" evidence="8">
    <location>
        <begin position="49"/>
        <end position="59"/>
    </location>
</feature>
<comment type="domain">
    <text evidence="8">IleRS has two distinct active sites: one for aminoacylation and one for editing. The misactivated valine is translocated from the active site to the editing site, which sterically excludes the correctly activated isoleucine. The single editing site contains two valyl binding pockets, one specific for each substrate (Val-AMP or Val-tRNA(Ile)).</text>
</comment>
<dbReference type="NCBIfam" id="TIGR00392">
    <property type="entry name" value="ileS"/>
    <property type="match status" value="1"/>
</dbReference>
<dbReference type="Gene3D" id="1.10.730.10">
    <property type="entry name" value="Isoleucyl-tRNA Synthetase, Domain 1"/>
    <property type="match status" value="1"/>
</dbReference>
<keyword evidence="2 8" id="KW-0547">Nucleotide-binding</keyword>
<organism evidence="11 12">
    <name type="scientific">Chryseobacterium herbae</name>
    <dbReference type="NCBI Taxonomy" id="2976476"/>
    <lineage>
        <taxon>Bacteria</taxon>
        <taxon>Pseudomonadati</taxon>
        <taxon>Bacteroidota</taxon>
        <taxon>Flavobacteriia</taxon>
        <taxon>Flavobacteriales</taxon>
        <taxon>Weeksellaceae</taxon>
        <taxon>Chryseobacterium group</taxon>
        <taxon>Chryseobacterium</taxon>
    </lineage>
</organism>
<reference evidence="11 12" key="1">
    <citation type="submission" date="2022-09" db="EMBL/GenBank/DDBJ databases">
        <title>Chryseobacterium oleae sp.nov., isolated from the inter-root soil of Pyrola calliantha H. Andr. in Tibet.</title>
        <authorList>
            <person name="Li Z."/>
        </authorList>
    </citation>
    <scope>NUCLEOTIDE SEQUENCE [LARGE SCALE GENOMIC DNA]</scope>
    <source>
        <strain evidence="12">pc1-10</strain>
    </source>
</reference>
<evidence type="ECO:0000256" key="6">
    <source>
        <dbReference type="ARBA" id="ARBA00025217"/>
    </source>
</evidence>
<comment type="function">
    <text evidence="6 8">Catalyzes the attachment of isoleucine to tRNA(Ile). As IleRS can inadvertently accommodate and process structurally similar amino acids such as valine, to avoid such errors it has two additional distinct tRNA(Ile)-dependent editing activities. One activity is designated as 'pretransfer' editing and involves the hydrolysis of activated Val-AMP. The other activity is designated 'posttransfer' editing and involves deacylation of mischarged Val-tRNA(Ile).</text>
</comment>
<evidence type="ECO:0000313" key="11">
    <source>
        <dbReference type="EMBL" id="MCT2564392.1"/>
    </source>
</evidence>
<protein>
    <recommendedName>
        <fullName evidence="8">Isoleucine--tRNA ligase</fullName>
        <ecNumber evidence="8">6.1.1.5</ecNumber>
    </recommendedName>
    <alternativeName>
        <fullName evidence="8">Isoleucyl-tRNA synthetase</fullName>
        <shortName evidence="8">IleRS</shortName>
    </alternativeName>
</protein>
<keyword evidence="12" id="KW-1185">Reference proteome</keyword>
<dbReference type="InterPro" id="IPR009080">
    <property type="entry name" value="tRNAsynth_Ia_anticodon-bd"/>
</dbReference>
<evidence type="ECO:0000256" key="7">
    <source>
        <dbReference type="ARBA" id="ARBA00048359"/>
    </source>
</evidence>
<comment type="similarity">
    <text evidence="8">Belongs to the class-I aminoacyl-tRNA synthetase family. IleS type 2 subfamily.</text>
</comment>
<keyword evidence="8" id="KW-0862">Zinc</keyword>
<dbReference type="Pfam" id="PF08264">
    <property type="entry name" value="Anticodon_1"/>
    <property type="match status" value="1"/>
</dbReference>
<accession>A0ABT2J042</accession>
<dbReference type="Gene3D" id="3.40.50.620">
    <property type="entry name" value="HUPs"/>
    <property type="match status" value="2"/>
</dbReference>
<evidence type="ECO:0000256" key="1">
    <source>
        <dbReference type="ARBA" id="ARBA00022598"/>
    </source>
</evidence>
<keyword evidence="1 8" id="KW-0436">Ligase</keyword>
<dbReference type="InterPro" id="IPR033709">
    <property type="entry name" value="Anticodon_Ile_ABEc"/>
</dbReference>
<comment type="catalytic activity">
    <reaction evidence="7 8">
        <text>tRNA(Ile) + L-isoleucine + ATP = L-isoleucyl-tRNA(Ile) + AMP + diphosphate</text>
        <dbReference type="Rhea" id="RHEA:11060"/>
        <dbReference type="Rhea" id="RHEA-COMP:9666"/>
        <dbReference type="Rhea" id="RHEA-COMP:9695"/>
        <dbReference type="ChEBI" id="CHEBI:30616"/>
        <dbReference type="ChEBI" id="CHEBI:33019"/>
        <dbReference type="ChEBI" id="CHEBI:58045"/>
        <dbReference type="ChEBI" id="CHEBI:78442"/>
        <dbReference type="ChEBI" id="CHEBI:78528"/>
        <dbReference type="ChEBI" id="CHEBI:456215"/>
        <dbReference type="EC" id="6.1.1.5"/>
    </reaction>
</comment>
<comment type="subcellular location">
    <subcellularLocation>
        <location evidence="8">Cytoplasm</location>
    </subcellularLocation>
</comment>
<feature type="domain" description="Aminoacyl-tRNA synthetase class Ia" evidence="9">
    <location>
        <begin position="20"/>
        <end position="720"/>
    </location>
</feature>
<comment type="cofactor">
    <cofactor evidence="8">
        <name>Zn(2+)</name>
        <dbReference type="ChEBI" id="CHEBI:29105"/>
    </cofactor>
</comment>
<gene>
    <name evidence="8 11" type="primary">ileS</name>
    <name evidence="11" type="ORF">N0B48_21055</name>
</gene>
<dbReference type="SUPFAM" id="SSF50677">
    <property type="entry name" value="ValRS/IleRS/LeuRS editing domain"/>
    <property type="match status" value="1"/>
</dbReference>
<dbReference type="InterPro" id="IPR013155">
    <property type="entry name" value="M/V/L/I-tRNA-synth_anticd-bd"/>
</dbReference>
<dbReference type="InterPro" id="IPR014729">
    <property type="entry name" value="Rossmann-like_a/b/a_fold"/>
</dbReference>
<evidence type="ECO:0000256" key="4">
    <source>
        <dbReference type="ARBA" id="ARBA00022917"/>
    </source>
</evidence>
<dbReference type="RefSeq" id="WP_259841290.1">
    <property type="nucleotide sequence ID" value="NZ_JAOAMU010000008.1"/>
</dbReference>
<dbReference type="InterPro" id="IPR002301">
    <property type="entry name" value="Ile-tRNA-ligase"/>
</dbReference>
<proteinExistence type="inferred from homology"/>
<keyword evidence="5 8" id="KW-0030">Aminoacyl-tRNA synthetase</keyword>
<feature type="short sequence motif" description="'KMSKS' region" evidence="8">
    <location>
        <begin position="681"/>
        <end position="685"/>
    </location>
</feature>
<comment type="caution">
    <text evidence="11">The sequence shown here is derived from an EMBL/GenBank/DDBJ whole genome shotgun (WGS) entry which is preliminary data.</text>
</comment>
<dbReference type="CDD" id="cd07961">
    <property type="entry name" value="Anticodon_Ia_Ile_ABEc"/>
    <property type="match status" value="1"/>
</dbReference>
<name>A0ABT2J042_9FLAO</name>
<evidence type="ECO:0000256" key="5">
    <source>
        <dbReference type="ARBA" id="ARBA00023146"/>
    </source>
</evidence>
<feature type="binding site" evidence="8">
    <location>
        <position position="684"/>
    </location>
    <ligand>
        <name>ATP</name>
        <dbReference type="ChEBI" id="CHEBI:30616"/>
    </ligand>
</feature>
<dbReference type="PANTHER" id="PTHR42780:SF1">
    <property type="entry name" value="ISOLEUCINE--TRNA LIGASE, CYTOPLASMIC"/>
    <property type="match status" value="1"/>
</dbReference>
<comment type="subunit">
    <text evidence="8">Monomer.</text>
</comment>
<evidence type="ECO:0000256" key="3">
    <source>
        <dbReference type="ARBA" id="ARBA00022840"/>
    </source>
</evidence>
<evidence type="ECO:0000256" key="2">
    <source>
        <dbReference type="ARBA" id="ARBA00022741"/>
    </source>
</evidence>
<dbReference type="SUPFAM" id="SSF47323">
    <property type="entry name" value="Anticodon-binding domain of a subclass of class I aminoacyl-tRNA synthetases"/>
    <property type="match status" value="2"/>
</dbReference>
<sequence>MSQFKEYKNLNLIDIAENVSEFWKQNKTFSKSVEIREGNAEFVFYEGPPSANGMPGIHHVMARALKDIFCRYQTQNGKQVFRKAGWDTHGLPVELGVEKELGITKEDIGKKISIEDYNKACREAVMRYTDVWNNLTEKIGYWVDLEDPYITYKSKYMETVWWLLKQLYNKELLYKGYTIQPYSPKAGTGLSSAELNMPGTYHDVSDTTVVAQFKVKKESSELFSDAEGDVSILAWTTTPWTLPSNTALAVGRDIEYVLVKTFNQYTFEPITIVLSRVLLPKVFGKKYAEGTDEDFAGYTAESKVIPFKIVKEFTGEKLAGTQYEQLIPWFTPNDSPEKAFRVILGDFVTTEDGTGIVHIAPTFGADDARVAKEAGIPPMLIKDDNDSLVPLVDLQGRFIKGENVPELFSGKYIKNEYYDDGTAPEKSWDVELAIVLKTESKAFKVEKYVHSYPHCWRTDKPVLYYPLDSWFVKMTAVKDRLVDLNKEINWKPKSTGEGRFANWIENVNDWNLSRSRYWGIPLPIWRTEDLKEEKIIGSVEELYNEIEKSVAAGFMKENPFQGFIIGNMSEQNYELVDLHKNVVDKVVLVSDSGKSMNRESDLIDVWFDSGSMPYAQLHYPFENKELIDNNKAFPADFIAEGVDQTRGWFYTLHAIGTAVFDSVAYKNVMSNGLVLDKNGLKMSKSKGNAVDPFETLSVYGPDATRWYMISNANPWENLKFDIEGIDEVRRKFFGTLYNTYSFFALYANVDGFNYTEKEVENRPEIDRWILSELNLLIKEVKAFYEDYEPTRVARSISTFVNDNLSNWYVRLCRRRFWKGEYSDDKISAYQTLYTCLETVAKLSAPIAPFFMDQLYQDLNKVTGKENCESVHLTDFPVADESLIDQDLVEKTHLAQNITSMVFSLRKKENVKVRQPLQKVLVPVLDSKTEEQILAVADLIKQEVNVKELQLINAEEASHLIVKQIKPNFKALGPKLGKDMKTVGGEIANLNTEQIAALEKDGKVDIQGYEITLDDVEISTKDIPGWTVTSDGKTTVALDLTLTEELKSEGIAREFINRIQNLRKEKDFELTDRIKISLEENSPFLEDVRKNEEYISSEVLSNKIEIVSSLSNFNEIEIDEVNFKINVEKN</sequence>
<dbReference type="PRINTS" id="PR00984">
    <property type="entry name" value="TRNASYNTHILE"/>
</dbReference>
<evidence type="ECO:0000259" key="10">
    <source>
        <dbReference type="Pfam" id="PF08264"/>
    </source>
</evidence>
<dbReference type="EC" id="6.1.1.5" evidence="8"/>
<dbReference type="EMBL" id="JAOAMU010000008">
    <property type="protein sequence ID" value="MCT2564392.1"/>
    <property type="molecule type" value="Genomic_DNA"/>
</dbReference>
<evidence type="ECO:0000259" key="9">
    <source>
        <dbReference type="Pfam" id="PF00133"/>
    </source>
</evidence>
<keyword evidence="4 8" id="KW-0648">Protein biosynthesis</keyword>
<dbReference type="PANTHER" id="PTHR42780">
    <property type="entry name" value="SOLEUCYL-TRNA SYNTHETASE"/>
    <property type="match status" value="1"/>
</dbReference>
<dbReference type="SUPFAM" id="SSF52374">
    <property type="entry name" value="Nucleotidylyl transferase"/>
    <property type="match status" value="1"/>
</dbReference>
<dbReference type="Proteomes" id="UP001525566">
    <property type="component" value="Unassembled WGS sequence"/>
</dbReference>